<sequence>MAISKPSLLPLLILTICLLSFSATSQSLDSTSTYDGPCPALSAGASSCPIRCFRADPVCGADGVTYWCGCPDAACAGVGVVHTGPCKAGSSSAGLVPREALLLIHITWLFVLGFSFLFGLL</sequence>
<evidence type="ECO:0000313" key="5">
    <source>
        <dbReference type="RefSeq" id="XP_039130010.1"/>
    </source>
</evidence>
<evidence type="ECO:0000256" key="2">
    <source>
        <dbReference type="SAM" id="SignalP"/>
    </source>
</evidence>
<protein>
    <submittedName>
        <fullName evidence="5 6">Uncharacterized protein LOC120266415</fullName>
    </submittedName>
</protein>
<reference evidence="4" key="2">
    <citation type="submission" date="2025-05" db="UniProtKB">
        <authorList>
            <consortium name="RefSeq"/>
        </authorList>
    </citation>
    <scope>NUCLEOTIDE SEQUENCE [LARGE SCALE GENOMIC DNA]</scope>
</reference>
<keyword evidence="4" id="KW-1185">Reference proteome</keyword>
<name>A0AB40BT14_DIOCR</name>
<feature type="transmembrane region" description="Helical" evidence="1">
    <location>
        <begin position="100"/>
        <end position="120"/>
    </location>
</feature>
<evidence type="ECO:0000313" key="4">
    <source>
        <dbReference type="Proteomes" id="UP001515500"/>
    </source>
</evidence>
<proteinExistence type="predicted"/>
<dbReference type="FunFam" id="3.30.60.30:FF:000116">
    <property type="entry name" value="Serine protease inhibitor, Kazal-type family protein"/>
    <property type="match status" value="1"/>
</dbReference>
<keyword evidence="1" id="KW-0812">Transmembrane</keyword>
<evidence type="ECO:0000313" key="6">
    <source>
        <dbReference type="RefSeq" id="XP_039130077.1"/>
    </source>
</evidence>
<dbReference type="GeneID" id="120266415"/>
<evidence type="ECO:0000256" key="1">
    <source>
        <dbReference type="SAM" id="Phobius"/>
    </source>
</evidence>
<keyword evidence="1" id="KW-1133">Transmembrane helix</keyword>
<dbReference type="PANTHER" id="PTHR34376">
    <property type="entry name" value="SERINE PROTEASE INHIBITOR, KAZAL-TYPE FAMILY PROTEIN"/>
    <property type="match status" value="1"/>
</dbReference>
<dbReference type="PROSITE" id="PS51465">
    <property type="entry name" value="KAZAL_2"/>
    <property type="match status" value="1"/>
</dbReference>
<organism evidence="4 5">
    <name type="scientific">Dioscorea cayennensis subsp. rotundata</name>
    <name type="common">White Guinea yam</name>
    <name type="synonym">Dioscorea rotundata</name>
    <dbReference type="NCBI Taxonomy" id="55577"/>
    <lineage>
        <taxon>Eukaryota</taxon>
        <taxon>Viridiplantae</taxon>
        <taxon>Streptophyta</taxon>
        <taxon>Embryophyta</taxon>
        <taxon>Tracheophyta</taxon>
        <taxon>Spermatophyta</taxon>
        <taxon>Magnoliopsida</taxon>
        <taxon>Liliopsida</taxon>
        <taxon>Dioscoreales</taxon>
        <taxon>Dioscoreaceae</taxon>
        <taxon>Dioscorea</taxon>
    </lineage>
</organism>
<dbReference type="CDD" id="cd00104">
    <property type="entry name" value="KAZAL_FS"/>
    <property type="match status" value="1"/>
</dbReference>
<dbReference type="InterPro" id="IPR036058">
    <property type="entry name" value="Kazal_dom_sf"/>
</dbReference>
<accession>A0AB40BT14</accession>
<reference evidence="5 6" key="1">
    <citation type="submission" date="2025-04" db="UniProtKB">
        <authorList>
            <consortium name="RefSeq"/>
        </authorList>
    </citation>
    <scope>IDENTIFICATION</scope>
</reference>
<dbReference type="Gene3D" id="3.30.60.30">
    <property type="match status" value="1"/>
</dbReference>
<dbReference type="InterPro" id="IPR002350">
    <property type="entry name" value="Kazal_dom"/>
</dbReference>
<gene>
    <name evidence="5 6" type="primary">LOC120266415</name>
</gene>
<dbReference type="RefSeq" id="XP_039130010.1">
    <property type="nucleotide sequence ID" value="XM_039274076.1"/>
</dbReference>
<keyword evidence="2" id="KW-0732">Signal</keyword>
<dbReference type="PANTHER" id="PTHR34376:SF11">
    <property type="entry name" value="SERINE PROTEASE INHIBITOR, KAZAL-TYPE FAMILY PROTEIN"/>
    <property type="match status" value="1"/>
</dbReference>
<keyword evidence="1" id="KW-0472">Membrane</keyword>
<dbReference type="RefSeq" id="XP_039130077.1">
    <property type="nucleotide sequence ID" value="XM_039274143.1"/>
</dbReference>
<dbReference type="SUPFAM" id="SSF100895">
    <property type="entry name" value="Kazal-type serine protease inhibitors"/>
    <property type="match status" value="1"/>
</dbReference>
<feature type="signal peptide" evidence="2">
    <location>
        <begin position="1"/>
        <end position="25"/>
    </location>
</feature>
<dbReference type="AlphaFoldDB" id="A0AB40BT14"/>
<dbReference type="Proteomes" id="UP001515500">
    <property type="component" value="Chromosome 1"/>
</dbReference>
<evidence type="ECO:0000259" key="3">
    <source>
        <dbReference type="PROSITE" id="PS51465"/>
    </source>
</evidence>
<feature type="chain" id="PRO_5044720530" evidence="2">
    <location>
        <begin position="26"/>
        <end position="121"/>
    </location>
</feature>
<feature type="domain" description="Kazal-like" evidence="3">
    <location>
        <begin position="32"/>
        <end position="88"/>
    </location>
</feature>